<evidence type="ECO:0000256" key="4">
    <source>
        <dbReference type="ARBA" id="ARBA00023163"/>
    </source>
</evidence>
<dbReference type="InterPro" id="IPR047057">
    <property type="entry name" value="MerR_fam"/>
</dbReference>
<dbReference type="InterPro" id="IPR009061">
    <property type="entry name" value="DNA-bd_dom_put_sf"/>
</dbReference>
<dbReference type="SMART" id="SM00422">
    <property type="entry name" value="HTH_MERR"/>
    <property type="match status" value="1"/>
</dbReference>
<keyword evidence="7" id="KW-1185">Reference proteome</keyword>
<dbReference type="InterPro" id="IPR000551">
    <property type="entry name" value="MerR-type_HTH_dom"/>
</dbReference>
<evidence type="ECO:0000313" key="6">
    <source>
        <dbReference type="EMBL" id="MTT31433.1"/>
    </source>
</evidence>
<keyword evidence="3" id="KW-0238">DNA-binding</keyword>
<evidence type="ECO:0000256" key="1">
    <source>
        <dbReference type="ARBA" id="ARBA00022491"/>
    </source>
</evidence>
<dbReference type="GO" id="GO:0003700">
    <property type="term" value="F:DNA-binding transcription factor activity"/>
    <property type="evidence" value="ECO:0007669"/>
    <property type="project" value="InterPro"/>
</dbReference>
<keyword evidence="2" id="KW-0805">Transcription regulation</keyword>
<dbReference type="EMBL" id="WNHB01000006">
    <property type="protein sequence ID" value="MTT31433.1"/>
    <property type="molecule type" value="Genomic_DNA"/>
</dbReference>
<keyword evidence="1" id="KW-0678">Repressor</keyword>
<reference evidence="6 7" key="1">
    <citation type="submission" date="2019-11" db="EMBL/GenBank/DDBJ databases">
        <title>Terrilactibacillus tamarindus sp. nov. BCM23-1 isolated from bark of Tamarindus indica.</title>
        <authorList>
            <person name="Kingkaew E."/>
            <person name="Tanasupawat S."/>
        </authorList>
    </citation>
    <scope>NUCLEOTIDE SEQUENCE [LARGE SCALE GENOMIC DNA]</scope>
    <source>
        <strain evidence="6 7">BCM23-1</strain>
    </source>
</reference>
<dbReference type="GO" id="GO:0003677">
    <property type="term" value="F:DNA binding"/>
    <property type="evidence" value="ECO:0007669"/>
    <property type="project" value="UniProtKB-KW"/>
</dbReference>
<comment type="caution">
    <text evidence="6">The sequence shown here is derived from an EMBL/GenBank/DDBJ whole genome shotgun (WGS) entry which is preliminary data.</text>
</comment>
<accession>A0A6N8CQS5</accession>
<sequence>MRKDLLLINQFSKLTGLSRKALYVYDQKNILNPSFIDPDNDYRYYNKNQLLTAKRIKLLKQAGFTLKEIEQIVDEKLSAAEINSLIERKLRLESDKIIKANQAIQQLNMLTSTMTEFNGEVKIGYLDAVHVVESSILPNENICTALNDAEKLFKKNNVIRTEKMIKYERSDNDVYPVAIAIQVKSQKLDPSIYKKYFDFEAQHFFCEVDPYQEQSILKIKNIIKNDKIKLSGPYIYERILNSDDYLYSSKRFSEFIFPLNV</sequence>
<dbReference type="Pfam" id="PF13411">
    <property type="entry name" value="MerR_1"/>
    <property type="match status" value="1"/>
</dbReference>
<dbReference type="SUPFAM" id="SSF46955">
    <property type="entry name" value="Putative DNA-binding domain"/>
    <property type="match status" value="1"/>
</dbReference>
<dbReference type="RefSeq" id="WP_329602766.1">
    <property type="nucleotide sequence ID" value="NZ_WNHB01000006.1"/>
</dbReference>
<evidence type="ECO:0000256" key="2">
    <source>
        <dbReference type="ARBA" id="ARBA00023015"/>
    </source>
</evidence>
<evidence type="ECO:0000256" key="3">
    <source>
        <dbReference type="ARBA" id="ARBA00023125"/>
    </source>
</evidence>
<organism evidence="6 7">
    <name type="scientific">Terrilactibacillus tamarindi</name>
    <dbReference type="NCBI Taxonomy" id="2599694"/>
    <lineage>
        <taxon>Bacteria</taxon>
        <taxon>Bacillati</taxon>
        <taxon>Bacillota</taxon>
        <taxon>Bacilli</taxon>
        <taxon>Bacillales</taxon>
        <taxon>Bacillaceae</taxon>
        <taxon>Terrilactibacillus</taxon>
    </lineage>
</organism>
<evidence type="ECO:0000313" key="7">
    <source>
        <dbReference type="Proteomes" id="UP000440978"/>
    </source>
</evidence>
<dbReference type="AlphaFoldDB" id="A0A6N8CQS5"/>
<dbReference type="Gene3D" id="1.10.1660.10">
    <property type="match status" value="1"/>
</dbReference>
<feature type="domain" description="HTH merR-type" evidence="5">
    <location>
        <begin position="5"/>
        <end position="75"/>
    </location>
</feature>
<evidence type="ECO:0000259" key="5">
    <source>
        <dbReference type="PROSITE" id="PS50937"/>
    </source>
</evidence>
<proteinExistence type="predicted"/>
<name>A0A6N8CQS5_9BACI</name>
<protein>
    <submittedName>
        <fullName evidence="6">MerR family transcriptional regulator</fullName>
    </submittedName>
</protein>
<dbReference type="Proteomes" id="UP000440978">
    <property type="component" value="Unassembled WGS sequence"/>
</dbReference>
<keyword evidence="4" id="KW-0804">Transcription</keyword>
<dbReference type="PANTHER" id="PTHR30204">
    <property type="entry name" value="REDOX-CYCLING DRUG-SENSING TRANSCRIPTIONAL ACTIVATOR SOXR"/>
    <property type="match status" value="1"/>
</dbReference>
<dbReference type="PROSITE" id="PS50937">
    <property type="entry name" value="HTH_MERR_2"/>
    <property type="match status" value="1"/>
</dbReference>
<dbReference type="PANTHER" id="PTHR30204:SF69">
    <property type="entry name" value="MERR-FAMILY TRANSCRIPTIONAL REGULATOR"/>
    <property type="match status" value="1"/>
</dbReference>
<gene>
    <name evidence="6" type="ORF">GMB86_05290</name>
</gene>